<evidence type="ECO:0000259" key="2">
    <source>
        <dbReference type="Pfam" id="PF01636"/>
    </source>
</evidence>
<dbReference type="Gene3D" id="3.90.1200.10">
    <property type="match status" value="1"/>
</dbReference>
<dbReference type="InterPro" id="IPR011009">
    <property type="entry name" value="Kinase-like_dom_sf"/>
</dbReference>
<accession>A0A9P4MQH0</accession>
<evidence type="ECO:0000313" key="3">
    <source>
        <dbReference type="EMBL" id="KAF2155606.1"/>
    </source>
</evidence>
<dbReference type="Pfam" id="PF01636">
    <property type="entry name" value="APH"/>
    <property type="match status" value="1"/>
</dbReference>
<gene>
    <name evidence="3" type="ORF">K461DRAFT_274619</name>
</gene>
<evidence type="ECO:0000313" key="4">
    <source>
        <dbReference type="Proteomes" id="UP000799439"/>
    </source>
</evidence>
<dbReference type="PANTHER" id="PTHR21310:SF48">
    <property type="entry name" value="AMINOGLYCOSIDE PHOSPHOTRANSFERASE DOMAIN-CONTAINING PROTEIN"/>
    <property type="match status" value="1"/>
</dbReference>
<organism evidence="3 4">
    <name type="scientific">Myriangium duriaei CBS 260.36</name>
    <dbReference type="NCBI Taxonomy" id="1168546"/>
    <lineage>
        <taxon>Eukaryota</taxon>
        <taxon>Fungi</taxon>
        <taxon>Dikarya</taxon>
        <taxon>Ascomycota</taxon>
        <taxon>Pezizomycotina</taxon>
        <taxon>Dothideomycetes</taxon>
        <taxon>Dothideomycetidae</taxon>
        <taxon>Myriangiales</taxon>
        <taxon>Myriangiaceae</taxon>
        <taxon>Myriangium</taxon>
    </lineage>
</organism>
<proteinExistence type="predicted"/>
<dbReference type="InterPro" id="IPR002575">
    <property type="entry name" value="Aminoglycoside_PTrfase"/>
</dbReference>
<feature type="domain" description="Aminoglycoside phosphotransferase" evidence="2">
    <location>
        <begin position="40"/>
        <end position="257"/>
    </location>
</feature>
<dbReference type="Proteomes" id="UP000799439">
    <property type="component" value="Unassembled WGS sequence"/>
</dbReference>
<name>A0A9P4MQH0_9PEZI</name>
<comment type="caution">
    <text evidence="3">The sequence shown here is derived from an EMBL/GenBank/DDBJ whole genome shotgun (WGS) entry which is preliminary data.</text>
</comment>
<feature type="region of interest" description="Disordered" evidence="1">
    <location>
        <begin position="324"/>
        <end position="345"/>
    </location>
</feature>
<reference evidence="3" key="1">
    <citation type="journal article" date="2020" name="Stud. Mycol.">
        <title>101 Dothideomycetes genomes: a test case for predicting lifestyles and emergence of pathogens.</title>
        <authorList>
            <person name="Haridas S."/>
            <person name="Albert R."/>
            <person name="Binder M."/>
            <person name="Bloem J."/>
            <person name="Labutti K."/>
            <person name="Salamov A."/>
            <person name="Andreopoulos B."/>
            <person name="Baker S."/>
            <person name="Barry K."/>
            <person name="Bills G."/>
            <person name="Bluhm B."/>
            <person name="Cannon C."/>
            <person name="Castanera R."/>
            <person name="Culley D."/>
            <person name="Daum C."/>
            <person name="Ezra D."/>
            <person name="Gonzalez J."/>
            <person name="Henrissat B."/>
            <person name="Kuo A."/>
            <person name="Liang C."/>
            <person name="Lipzen A."/>
            <person name="Lutzoni F."/>
            <person name="Magnuson J."/>
            <person name="Mondo S."/>
            <person name="Nolan M."/>
            <person name="Ohm R."/>
            <person name="Pangilinan J."/>
            <person name="Park H.-J."/>
            <person name="Ramirez L."/>
            <person name="Alfaro M."/>
            <person name="Sun H."/>
            <person name="Tritt A."/>
            <person name="Yoshinaga Y."/>
            <person name="Zwiers L.-H."/>
            <person name="Turgeon B."/>
            <person name="Goodwin S."/>
            <person name="Spatafora J."/>
            <person name="Crous P."/>
            <person name="Grigoriev I."/>
        </authorList>
    </citation>
    <scope>NUCLEOTIDE SEQUENCE</scope>
    <source>
        <strain evidence="3">CBS 260.36</strain>
    </source>
</reference>
<sequence length="345" mass="39904">MAPPTLEDIKAYEGYITLDDGMDYKELLRIETYMVKYGTSSSLALEAENMRYVAKHCPHVAIPKVHAFYQEQYTRKWPGEDETYTEHVYYLVSDFVEGKPLKTFMEELSDQPSTLEKALTQITGKLKSYMDDIRKISPEGYIGSLGQKPSEDILFRECEPDTGHAEPYGPFHSQRDMTKTLVHRLAVFQHPKVMAWLDELVPAVLGDDRPLVFTHNDLHGENIMVRNDNGEYDVSIIDWEMAGFYPDYWEYSNAAMAGLYQLDWFRVVDKFLEPYYAEHLVIHYLRYLNRKRPFSKHKVGPWLDEASSAPVRLRANLLGLFNDSVGPRPDEGTKLRRTDNVTGPE</sequence>
<dbReference type="SUPFAM" id="SSF56112">
    <property type="entry name" value="Protein kinase-like (PK-like)"/>
    <property type="match status" value="1"/>
</dbReference>
<keyword evidence="4" id="KW-1185">Reference proteome</keyword>
<dbReference type="AlphaFoldDB" id="A0A9P4MQH0"/>
<protein>
    <recommendedName>
        <fullName evidence="2">Aminoglycoside phosphotransferase domain-containing protein</fullName>
    </recommendedName>
</protein>
<feature type="compositionally biased region" description="Basic and acidic residues" evidence="1">
    <location>
        <begin position="328"/>
        <end position="339"/>
    </location>
</feature>
<dbReference type="PANTHER" id="PTHR21310">
    <property type="entry name" value="AMINOGLYCOSIDE PHOSPHOTRANSFERASE-RELATED-RELATED"/>
    <property type="match status" value="1"/>
</dbReference>
<evidence type="ECO:0000256" key="1">
    <source>
        <dbReference type="SAM" id="MobiDB-lite"/>
    </source>
</evidence>
<dbReference type="InterPro" id="IPR051678">
    <property type="entry name" value="AGP_Transferase"/>
</dbReference>
<dbReference type="EMBL" id="ML996082">
    <property type="protein sequence ID" value="KAF2155606.1"/>
    <property type="molecule type" value="Genomic_DNA"/>
</dbReference>
<dbReference type="OrthoDB" id="4177236at2759"/>